<dbReference type="PANTHER" id="PTHR31225">
    <property type="entry name" value="OS04G0344100 PROTEIN-RELATED"/>
    <property type="match status" value="1"/>
</dbReference>
<gene>
    <name evidence="3" type="ORF">WN944_001860</name>
</gene>
<evidence type="ECO:0000313" key="3">
    <source>
        <dbReference type="EMBL" id="KAK9209494.1"/>
    </source>
</evidence>
<sequence length="197" mass="22924">MGFSSTSKPSTLTNQVWDIWQNYKWDIGFIDTLPEYMKFIFKALLDIYREAEEELAKEGRSYGIPYAKQMDNFECILKNAKSVKATETIVRLMDDIAGYKFEQKRGHNPSTVECYKNQHGVYEEDAVKELLLGVANSWKDINEELLNPTTVPLPMLQRILYFARSGHFIYDDGHDRYTYSLMMKRQVALLLTEPLAI</sequence>
<dbReference type="GO" id="GO:0016114">
    <property type="term" value="P:terpenoid biosynthetic process"/>
    <property type="evidence" value="ECO:0007669"/>
    <property type="project" value="InterPro"/>
</dbReference>
<dbReference type="PANTHER" id="PTHR31225:SF205">
    <property type="entry name" value="(-)-GERMACRENE D SYNTHASE-LIKE"/>
    <property type="match status" value="1"/>
</dbReference>
<reference evidence="3 4" key="1">
    <citation type="submission" date="2024-05" db="EMBL/GenBank/DDBJ databases">
        <title>Haplotype-resolved chromosome-level genome assembly of Huyou (Citrus changshanensis).</title>
        <authorList>
            <person name="Miao C."/>
            <person name="Chen W."/>
            <person name="Wu Y."/>
            <person name="Wang L."/>
            <person name="Zhao S."/>
            <person name="Grierson D."/>
            <person name="Xu C."/>
            <person name="Chen K."/>
        </authorList>
    </citation>
    <scope>NUCLEOTIDE SEQUENCE [LARGE SCALE GENOMIC DNA]</scope>
    <source>
        <strain evidence="3">01-14</strain>
        <tissue evidence="3">Leaf</tissue>
    </source>
</reference>
<dbReference type="Gene3D" id="1.10.600.10">
    <property type="entry name" value="Farnesyl Diphosphate Synthase"/>
    <property type="match status" value="2"/>
</dbReference>
<protein>
    <recommendedName>
        <fullName evidence="2">Terpene synthase metal-binding domain-containing protein</fullName>
    </recommendedName>
</protein>
<dbReference type="Proteomes" id="UP001428341">
    <property type="component" value="Unassembled WGS sequence"/>
</dbReference>
<keyword evidence="1" id="KW-0479">Metal-binding</keyword>
<accession>A0AAP0MHY6</accession>
<dbReference type="GO" id="GO:0000287">
    <property type="term" value="F:magnesium ion binding"/>
    <property type="evidence" value="ECO:0007669"/>
    <property type="project" value="InterPro"/>
</dbReference>
<evidence type="ECO:0000259" key="2">
    <source>
        <dbReference type="Pfam" id="PF03936"/>
    </source>
</evidence>
<organism evidence="3 4">
    <name type="scientific">Citrus x changshan-huyou</name>
    <dbReference type="NCBI Taxonomy" id="2935761"/>
    <lineage>
        <taxon>Eukaryota</taxon>
        <taxon>Viridiplantae</taxon>
        <taxon>Streptophyta</taxon>
        <taxon>Embryophyta</taxon>
        <taxon>Tracheophyta</taxon>
        <taxon>Spermatophyta</taxon>
        <taxon>Magnoliopsida</taxon>
        <taxon>eudicotyledons</taxon>
        <taxon>Gunneridae</taxon>
        <taxon>Pentapetalae</taxon>
        <taxon>rosids</taxon>
        <taxon>malvids</taxon>
        <taxon>Sapindales</taxon>
        <taxon>Rutaceae</taxon>
        <taxon>Aurantioideae</taxon>
        <taxon>Citrus</taxon>
    </lineage>
</organism>
<feature type="domain" description="Terpene synthase metal-binding" evidence="2">
    <location>
        <begin position="24"/>
        <end position="69"/>
    </location>
</feature>
<dbReference type="AlphaFoldDB" id="A0AAP0MHY6"/>
<dbReference type="InterPro" id="IPR008949">
    <property type="entry name" value="Isoprenoid_synthase_dom_sf"/>
</dbReference>
<proteinExistence type="predicted"/>
<dbReference type="EMBL" id="JBCGBO010000004">
    <property type="protein sequence ID" value="KAK9209494.1"/>
    <property type="molecule type" value="Genomic_DNA"/>
</dbReference>
<keyword evidence="4" id="KW-1185">Reference proteome</keyword>
<dbReference type="GO" id="GO:0010333">
    <property type="term" value="F:terpene synthase activity"/>
    <property type="evidence" value="ECO:0007669"/>
    <property type="project" value="InterPro"/>
</dbReference>
<dbReference type="InterPro" id="IPR005630">
    <property type="entry name" value="Terpene_synthase_metal-bd"/>
</dbReference>
<feature type="domain" description="Terpene synthase metal-binding" evidence="2">
    <location>
        <begin position="71"/>
        <end position="140"/>
    </location>
</feature>
<name>A0AAP0MHY6_9ROSI</name>
<dbReference type="Pfam" id="PF03936">
    <property type="entry name" value="Terpene_synth_C"/>
    <property type="match status" value="2"/>
</dbReference>
<evidence type="ECO:0000256" key="1">
    <source>
        <dbReference type="ARBA" id="ARBA00022723"/>
    </source>
</evidence>
<comment type="caution">
    <text evidence="3">The sequence shown here is derived from an EMBL/GenBank/DDBJ whole genome shotgun (WGS) entry which is preliminary data.</text>
</comment>
<dbReference type="SUPFAM" id="SSF48576">
    <property type="entry name" value="Terpenoid synthases"/>
    <property type="match status" value="1"/>
</dbReference>
<evidence type="ECO:0000313" key="4">
    <source>
        <dbReference type="Proteomes" id="UP001428341"/>
    </source>
</evidence>
<dbReference type="InterPro" id="IPR050148">
    <property type="entry name" value="Terpene_synthase-like"/>
</dbReference>